<dbReference type="EMBL" id="CP002105">
    <property type="protein sequence ID" value="ADL13597.1"/>
    <property type="molecule type" value="Genomic_DNA"/>
</dbReference>
<dbReference type="HOGENOM" id="CLU_028458_4_2_9"/>
<dbReference type="eggNOG" id="COG0179">
    <property type="taxonomic scope" value="Bacteria"/>
</dbReference>
<dbReference type="FunFam" id="3.90.850.10:FF:000002">
    <property type="entry name" value="2-hydroxyhepta-2,4-diene-1,7-dioate isomerase"/>
    <property type="match status" value="1"/>
</dbReference>
<accession>D9QT97</accession>
<reference evidence="5 6" key="1">
    <citation type="journal article" date="2010" name="Stand. Genomic Sci.">
        <title>Complete genome sequence of Acetohalobium arabaticum type strain (Z-7288).</title>
        <authorList>
            <person name="Sikorski J."/>
            <person name="Lapidus A."/>
            <person name="Chertkov O."/>
            <person name="Lucas S."/>
            <person name="Copeland A."/>
            <person name="Glavina Del Rio T."/>
            <person name="Nolan M."/>
            <person name="Tice H."/>
            <person name="Cheng J.F."/>
            <person name="Han C."/>
            <person name="Brambilla E."/>
            <person name="Pitluck S."/>
            <person name="Liolios K."/>
            <person name="Ivanova N."/>
            <person name="Mavromatis K."/>
            <person name="Mikhailova N."/>
            <person name="Pati A."/>
            <person name="Bruce D."/>
            <person name="Detter C."/>
            <person name="Tapia R."/>
            <person name="Goodwin L."/>
            <person name="Chen A."/>
            <person name="Palaniappan K."/>
            <person name="Land M."/>
            <person name="Hauser L."/>
            <person name="Chang Y.J."/>
            <person name="Jeffries C.D."/>
            <person name="Rohde M."/>
            <person name="Goker M."/>
            <person name="Spring S."/>
            <person name="Woyke T."/>
            <person name="Bristow J."/>
            <person name="Eisen J.A."/>
            <person name="Markowitz V."/>
            <person name="Hugenholtz P."/>
            <person name="Kyrpides N.C."/>
            <person name="Klenk H.P."/>
        </authorList>
    </citation>
    <scope>NUCLEOTIDE SEQUENCE [LARGE SCALE GENOMIC DNA]</scope>
    <source>
        <strain evidence="6">ATCC 49924 / DSM 5501 / Z-7288</strain>
    </source>
</reference>
<evidence type="ECO:0000313" key="5">
    <source>
        <dbReference type="EMBL" id="ADL13597.1"/>
    </source>
</evidence>
<dbReference type="OrthoDB" id="9805307at2"/>
<dbReference type="InterPro" id="IPR051121">
    <property type="entry name" value="FAH"/>
</dbReference>
<dbReference type="InterPro" id="IPR018833">
    <property type="entry name" value="Rv2993c-like_N"/>
</dbReference>
<feature type="domain" description="Fumarylacetoacetase-like C-terminal" evidence="3">
    <location>
        <begin position="46"/>
        <end position="240"/>
    </location>
</feature>
<dbReference type="Proteomes" id="UP000001661">
    <property type="component" value="Chromosome"/>
</dbReference>
<dbReference type="InterPro" id="IPR036663">
    <property type="entry name" value="Fumarylacetoacetase_C_sf"/>
</dbReference>
<dbReference type="KEGG" id="aar:Acear_2107"/>
<protein>
    <submittedName>
        <fullName evidence="5">5-carboxymethyl-2-hydroxymuconateDelta-isomerase</fullName>
        <ecNumber evidence="5">5.3.3.10</ecNumber>
    </submittedName>
</protein>
<dbReference type="RefSeq" id="WP_013279040.1">
    <property type="nucleotide sequence ID" value="NC_014378.1"/>
</dbReference>
<dbReference type="Pfam" id="PF01557">
    <property type="entry name" value="FAA_hydrolase"/>
    <property type="match status" value="1"/>
</dbReference>
<organism evidence="5 6">
    <name type="scientific">Acetohalobium arabaticum (strain ATCC 49924 / DSM 5501 / Z-7288)</name>
    <dbReference type="NCBI Taxonomy" id="574087"/>
    <lineage>
        <taxon>Bacteria</taxon>
        <taxon>Bacillati</taxon>
        <taxon>Bacillota</taxon>
        <taxon>Clostridia</taxon>
        <taxon>Halanaerobiales</taxon>
        <taxon>Halobacteroidaceae</taxon>
        <taxon>Acetohalobium</taxon>
    </lineage>
</organism>
<dbReference type="SUPFAM" id="SSF56529">
    <property type="entry name" value="FAH"/>
    <property type="match status" value="1"/>
</dbReference>
<keyword evidence="2" id="KW-0479">Metal-binding</keyword>
<dbReference type="GO" id="GO:0019752">
    <property type="term" value="P:carboxylic acid metabolic process"/>
    <property type="evidence" value="ECO:0007669"/>
    <property type="project" value="UniProtKB-ARBA"/>
</dbReference>
<dbReference type="AlphaFoldDB" id="D9QT97"/>
<keyword evidence="6" id="KW-1185">Reference proteome</keyword>
<dbReference type="Gene3D" id="3.90.850.10">
    <property type="entry name" value="Fumarylacetoacetase-like, C-terminal domain"/>
    <property type="match status" value="1"/>
</dbReference>
<gene>
    <name evidence="5" type="ordered locus">Acear_2107</name>
</gene>
<evidence type="ECO:0000256" key="2">
    <source>
        <dbReference type="ARBA" id="ARBA00022723"/>
    </source>
</evidence>
<evidence type="ECO:0000259" key="3">
    <source>
        <dbReference type="Pfam" id="PF01557"/>
    </source>
</evidence>
<evidence type="ECO:0000259" key="4">
    <source>
        <dbReference type="Pfam" id="PF10370"/>
    </source>
</evidence>
<dbReference type="STRING" id="574087.Acear_2107"/>
<evidence type="ECO:0000313" key="6">
    <source>
        <dbReference type="Proteomes" id="UP000001661"/>
    </source>
</evidence>
<dbReference type="InterPro" id="IPR011234">
    <property type="entry name" value="Fumarylacetoacetase-like_C"/>
</dbReference>
<keyword evidence="5" id="KW-0413">Isomerase</keyword>
<dbReference type="EC" id="5.3.3.10" evidence="5"/>
<name>D9QT97_ACEAZ</name>
<dbReference type="PANTHER" id="PTHR42796:SF4">
    <property type="entry name" value="FUMARYLACETOACETATE HYDROLASE DOMAIN-CONTAINING PROTEIN 2A"/>
    <property type="match status" value="1"/>
</dbReference>
<proteinExistence type="inferred from homology"/>
<evidence type="ECO:0000256" key="1">
    <source>
        <dbReference type="ARBA" id="ARBA00010211"/>
    </source>
</evidence>
<dbReference type="GO" id="GO:0008704">
    <property type="term" value="F:5-carboxymethyl-2-hydroxymuconate delta-isomerase activity"/>
    <property type="evidence" value="ECO:0007669"/>
    <property type="project" value="UniProtKB-EC"/>
</dbReference>
<dbReference type="Pfam" id="PF10370">
    <property type="entry name" value="Rv2993c-like_N"/>
    <property type="match status" value="1"/>
</dbReference>
<feature type="domain" description="Rv2993c-like N-terminal" evidence="4">
    <location>
        <begin position="1"/>
        <end position="41"/>
    </location>
</feature>
<comment type="similarity">
    <text evidence="1">Belongs to the FAH family.</text>
</comment>
<sequence length="241" mass="26660">MKYVRFKADSEVKYGILNGEQIQVLDRDRHYPLSEVDLLAPCQPNKIVCVGLNYLDHARELDMELPEEPVIFIKPATAVIGPEDVIKYPAVSSQVDYEAEIAAVIKREAKDITAQEAEDYTLGYTCFNDITARDLQDKDGQWTRAKSFDTFAPLGPVISTEVDPNDLQIQLFQNGSLKQESTTGQMIFKMEELISFISQIMTLKPGDVVATGTPPGVGSVQKGDQLEVRIEGIGGLINHVG</sequence>
<dbReference type="PANTHER" id="PTHR42796">
    <property type="entry name" value="FUMARYLACETOACETATE HYDROLASE DOMAIN-CONTAINING PROTEIN 2A-RELATED"/>
    <property type="match status" value="1"/>
</dbReference>
<dbReference type="GO" id="GO:0046872">
    <property type="term" value="F:metal ion binding"/>
    <property type="evidence" value="ECO:0007669"/>
    <property type="project" value="UniProtKB-KW"/>
</dbReference>